<dbReference type="PANTHER" id="PTHR10155:SF0">
    <property type="entry name" value="SUPPRESSOR OF CYTOKINE SIGNALING AT 36E, ISOFORM D"/>
    <property type="match status" value="1"/>
</dbReference>
<dbReference type="GO" id="GO:0046935">
    <property type="term" value="F:1-phosphatidylinositol-3-kinase regulator activity"/>
    <property type="evidence" value="ECO:0007669"/>
    <property type="project" value="TreeGrafter"/>
</dbReference>
<dbReference type="InterPro" id="IPR036860">
    <property type="entry name" value="SH2_dom_sf"/>
</dbReference>
<dbReference type="SMART" id="SM00252">
    <property type="entry name" value="SH2"/>
    <property type="match status" value="1"/>
</dbReference>
<dbReference type="SUPFAM" id="SSF55550">
    <property type="entry name" value="SH2 domain"/>
    <property type="match status" value="1"/>
</dbReference>
<evidence type="ECO:0000313" key="6">
    <source>
        <dbReference type="Proteomes" id="UP001431783"/>
    </source>
</evidence>
<dbReference type="Gene3D" id="3.30.505.10">
    <property type="entry name" value="SH2 domain"/>
    <property type="match status" value="1"/>
</dbReference>
<comment type="caution">
    <text evidence="5">The sequence shown here is derived from an EMBL/GenBank/DDBJ whole genome shotgun (WGS) entry which is preliminary data.</text>
</comment>
<accession>A0AAW1TJZ9</accession>
<proteinExistence type="predicted"/>
<evidence type="ECO:0000313" key="5">
    <source>
        <dbReference type="EMBL" id="KAK9871451.1"/>
    </source>
</evidence>
<keyword evidence="1 2" id="KW-0727">SH2 domain</keyword>
<keyword evidence="6" id="KW-1185">Reference proteome</keyword>
<evidence type="ECO:0000259" key="4">
    <source>
        <dbReference type="PROSITE" id="PS50001"/>
    </source>
</evidence>
<feature type="region of interest" description="Disordered" evidence="3">
    <location>
        <begin position="13"/>
        <end position="52"/>
    </location>
</feature>
<name>A0AAW1TJZ9_9CUCU</name>
<dbReference type="GO" id="GO:0046854">
    <property type="term" value="P:phosphatidylinositol phosphate biosynthetic process"/>
    <property type="evidence" value="ECO:0007669"/>
    <property type="project" value="TreeGrafter"/>
</dbReference>
<evidence type="ECO:0000256" key="3">
    <source>
        <dbReference type="SAM" id="MobiDB-lite"/>
    </source>
</evidence>
<dbReference type="InterPro" id="IPR000980">
    <property type="entry name" value="SH2"/>
</dbReference>
<dbReference type="PRINTS" id="PR00401">
    <property type="entry name" value="SH2DOMAIN"/>
</dbReference>
<dbReference type="PANTHER" id="PTHR10155">
    <property type="entry name" value="PHOSPHATIDYLINOSITOL 3-KINASE REGULATORY SUBUNIT"/>
    <property type="match status" value="1"/>
</dbReference>
<dbReference type="GO" id="GO:0005942">
    <property type="term" value="C:phosphatidylinositol 3-kinase complex"/>
    <property type="evidence" value="ECO:0007669"/>
    <property type="project" value="TreeGrafter"/>
</dbReference>
<evidence type="ECO:0000256" key="2">
    <source>
        <dbReference type="PROSITE-ProRule" id="PRU00191"/>
    </source>
</evidence>
<dbReference type="PROSITE" id="PS50001">
    <property type="entry name" value="SH2"/>
    <property type="match status" value="1"/>
</dbReference>
<organism evidence="5 6">
    <name type="scientific">Henosepilachna vigintioctopunctata</name>
    <dbReference type="NCBI Taxonomy" id="420089"/>
    <lineage>
        <taxon>Eukaryota</taxon>
        <taxon>Metazoa</taxon>
        <taxon>Ecdysozoa</taxon>
        <taxon>Arthropoda</taxon>
        <taxon>Hexapoda</taxon>
        <taxon>Insecta</taxon>
        <taxon>Pterygota</taxon>
        <taxon>Neoptera</taxon>
        <taxon>Endopterygota</taxon>
        <taxon>Coleoptera</taxon>
        <taxon>Polyphaga</taxon>
        <taxon>Cucujiformia</taxon>
        <taxon>Coccinelloidea</taxon>
        <taxon>Coccinellidae</taxon>
        <taxon>Epilachninae</taxon>
        <taxon>Epilachnini</taxon>
        <taxon>Henosepilachna</taxon>
    </lineage>
</organism>
<dbReference type="AlphaFoldDB" id="A0AAW1TJZ9"/>
<evidence type="ECO:0000256" key="1">
    <source>
        <dbReference type="ARBA" id="ARBA00022999"/>
    </source>
</evidence>
<protein>
    <recommendedName>
        <fullName evidence="4">SH2 domain-containing protein</fullName>
    </recommendedName>
</protein>
<dbReference type="EMBL" id="JARQZJ010000006">
    <property type="protein sequence ID" value="KAK9871451.1"/>
    <property type="molecule type" value="Genomic_DNA"/>
</dbReference>
<gene>
    <name evidence="5" type="ORF">WA026_012825</name>
</gene>
<sequence>MGLSWCCCFYPKKEKSDRSRSTTRSTGSKYDDRHSSERKHLRPKDSSHSSYSLTLSKGPEIDKFPTFLSKVPDPLTTYNWYYGTISRFQAQELLKNEEDGVFLVRKSSEPKTEYPYIISVKRKVPYDSMERDNFHYRIRKDENGYYSLGSNLYFKTVMDLVQYYIGRKDDSKITLKAYIDHTIPRR</sequence>
<feature type="domain" description="SH2" evidence="4">
    <location>
        <begin position="80"/>
        <end position="164"/>
    </location>
</feature>
<reference evidence="5 6" key="1">
    <citation type="submission" date="2023-03" db="EMBL/GenBank/DDBJ databases">
        <title>Genome insight into feeding habits of ladybird beetles.</title>
        <authorList>
            <person name="Li H.-S."/>
            <person name="Huang Y.-H."/>
            <person name="Pang H."/>
        </authorList>
    </citation>
    <scope>NUCLEOTIDE SEQUENCE [LARGE SCALE GENOMIC DNA]</scope>
    <source>
        <strain evidence="5">SYSU_2023b</strain>
        <tissue evidence="5">Whole body</tissue>
    </source>
</reference>
<dbReference type="Proteomes" id="UP001431783">
    <property type="component" value="Unassembled WGS sequence"/>
</dbReference>
<dbReference type="CDD" id="cd00173">
    <property type="entry name" value="SH2"/>
    <property type="match status" value="1"/>
</dbReference>
<dbReference type="Pfam" id="PF00017">
    <property type="entry name" value="SH2"/>
    <property type="match status" value="1"/>
</dbReference>